<dbReference type="AlphaFoldDB" id="A0A5B7DQU6"/>
<sequence>MEHLPGLLQSSHRYPELTAGFFNSLQSSQNSVEASLRNPGFSAHCSPLRAHPCLLQSSLLAASAHYRPSPPQPGLPAKLTFLSVRLSLLVSLLGSCRANTPARPTIFVAKSFAYQWRRFRPVPPLTYVSH</sequence>
<comment type="caution">
    <text evidence="1">The sequence shown here is derived from an EMBL/GenBank/DDBJ whole genome shotgun (WGS) entry which is preliminary data.</text>
</comment>
<organism evidence="1 2">
    <name type="scientific">Portunus trituberculatus</name>
    <name type="common">Swimming crab</name>
    <name type="synonym">Neptunus trituberculatus</name>
    <dbReference type="NCBI Taxonomy" id="210409"/>
    <lineage>
        <taxon>Eukaryota</taxon>
        <taxon>Metazoa</taxon>
        <taxon>Ecdysozoa</taxon>
        <taxon>Arthropoda</taxon>
        <taxon>Crustacea</taxon>
        <taxon>Multicrustacea</taxon>
        <taxon>Malacostraca</taxon>
        <taxon>Eumalacostraca</taxon>
        <taxon>Eucarida</taxon>
        <taxon>Decapoda</taxon>
        <taxon>Pleocyemata</taxon>
        <taxon>Brachyura</taxon>
        <taxon>Eubrachyura</taxon>
        <taxon>Portunoidea</taxon>
        <taxon>Portunidae</taxon>
        <taxon>Portuninae</taxon>
        <taxon>Portunus</taxon>
    </lineage>
</organism>
<protein>
    <submittedName>
        <fullName evidence="1">Uncharacterized protein</fullName>
    </submittedName>
</protein>
<keyword evidence="2" id="KW-1185">Reference proteome</keyword>
<dbReference type="Proteomes" id="UP000324222">
    <property type="component" value="Unassembled WGS sequence"/>
</dbReference>
<accession>A0A5B7DQU6</accession>
<gene>
    <name evidence="1" type="ORF">E2C01_016471</name>
</gene>
<reference evidence="1 2" key="1">
    <citation type="submission" date="2019-05" db="EMBL/GenBank/DDBJ databases">
        <title>Another draft genome of Portunus trituberculatus and its Hox gene families provides insights of decapod evolution.</title>
        <authorList>
            <person name="Jeong J.-H."/>
            <person name="Song I."/>
            <person name="Kim S."/>
            <person name="Choi T."/>
            <person name="Kim D."/>
            <person name="Ryu S."/>
            <person name="Kim W."/>
        </authorList>
    </citation>
    <scope>NUCLEOTIDE SEQUENCE [LARGE SCALE GENOMIC DNA]</scope>
    <source>
        <tissue evidence="1">Muscle</tissue>
    </source>
</reference>
<proteinExistence type="predicted"/>
<evidence type="ECO:0000313" key="1">
    <source>
        <dbReference type="EMBL" id="MPC23424.1"/>
    </source>
</evidence>
<evidence type="ECO:0000313" key="2">
    <source>
        <dbReference type="Proteomes" id="UP000324222"/>
    </source>
</evidence>
<name>A0A5B7DQU6_PORTR</name>
<dbReference type="EMBL" id="VSRR010001204">
    <property type="protein sequence ID" value="MPC23424.1"/>
    <property type="molecule type" value="Genomic_DNA"/>
</dbReference>